<dbReference type="FunFam" id="3.40.50.1820:FF:000173">
    <property type="entry name" value="Alpha/beta hydrolase"/>
    <property type="match status" value="1"/>
</dbReference>
<dbReference type="OrthoDB" id="284184at2759"/>
<protein>
    <submittedName>
        <fullName evidence="3">Alpha/Beta hydrolase protein</fullName>
    </submittedName>
</protein>
<dbReference type="AlphaFoldDB" id="A0A9P9EQC7"/>
<reference evidence="3" key="1">
    <citation type="journal article" date="2021" name="Nat. Commun.">
        <title>Genetic determinants of endophytism in the Arabidopsis root mycobiome.</title>
        <authorList>
            <person name="Mesny F."/>
            <person name="Miyauchi S."/>
            <person name="Thiergart T."/>
            <person name="Pickel B."/>
            <person name="Atanasova L."/>
            <person name="Karlsson M."/>
            <person name="Huettel B."/>
            <person name="Barry K.W."/>
            <person name="Haridas S."/>
            <person name="Chen C."/>
            <person name="Bauer D."/>
            <person name="Andreopoulos W."/>
            <person name="Pangilinan J."/>
            <person name="LaButti K."/>
            <person name="Riley R."/>
            <person name="Lipzen A."/>
            <person name="Clum A."/>
            <person name="Drula E."/>
            <person name="Henrissat B."/>
            <person name="Kohler A."/>
            <person name="Grigoriev I.V."/>
            <person name="Martin F.M."/>
            <person name="Hacquard S."/>
        </authorList>
    </citation>
    <scope>NUCLEOTIDE SEQUENCE</scope>
    <source>
        <strain evidence="3">MPI-CAGE-AT-0147</strain>
    </source>
</reference>
<feature type="domain" description="AB hydrolase-1" evidence="2">
    <location>
        <begin position="27"/>
        <end position="271"/>
    </location>
</feature>
<dbReference type="SUPFAM" id="SSF53474">
    <property type="entry name" value="alpha/beta-Hydrolases"/>
    <property type="match status" value="1"/>
</dbReference>
<accession>A0A9P9EQC7</accession>
<evidence type="ECO:0000256" key="1">
    <source>
        <dbReference type="ARBA" id="ARBA00022801"/>
    </source>
</evidence>
<dbReference type="Proteomes" id="UP000738349">
    <property type="component" value="Unassembled WGS sequence"/>
</dbReference>
<dbReference type="InterPro" id="IPR000073">
    <property type="entry name" value="AB_hydrolase_1"/>
</dbReference>
<dbReference type="PRINTS" id="PR00412">
    <property type="entry name" value="EPOXHYDRLASE"/>
</dbReference>
<proteinExistence type="predicted"/>
<dbReference type="GO" id="GO:0004301">
    <property type="term" value="F:epoxide hydrolase activity"/>
    <property type="evidence" value="ECO:0007669"/>
    <property type="project" value="TreeGrafter"/>
</dbReference>
<dbReference type="InterPro" id="IPR000639">
    <property type="entry name" value="Epox_hydrolase-like"/>
</dbReference>
<keyword evidence="4" id="KW-1185">Reference proteome</keyword>
<dbReference type="InterPro" id="IPR051340">
    <property type="entry name" value="Haloalkane_dehalogenase"/>
</dbReference>
<keyword evidence="1 3" id="KW-0378">Hydrolase</keyword>
<evidence type="ECO:0000313" key="3">
    <source>
        <dbReference type="EMBL" id="KAH7141659.1"/>
    </source>
</evidence>
<gene>
    <name evidence="3" type="ORF">EDB81DRAFT_948118</name>
</gene>
<dbReference type="PRINTS" id="PR00111">
    <property type="entry name" value="ABHYDROLASE"/>
</dbReference>
<evidence type="ECO:0000259" key="2">
    <source>
        <dbReference type="Pfam" id="PF00561"/>
    </source>
</evidence>
<dbReference type="PANTHER" id="PTHR42977:SF3">
    <property type="entry name" value="AB HYDROLASE-1 DOMAIN-CONTAINING PROTEIN"/>
    <property type="match status" value="1"/>
</dbReference>
<dbReference type="PANTHER" id="PTHR42977">
    <property type="entry name" value="HYDROLASE-RELATED"/>
    <property type="match status" value="1"/>
</dbReference>
<dbReference type="EMBL" id="JAGMUV010000010">
    <property type="protein sequence ID" value="KAH7141659.1"/>
    <property type="molecule type" value="Genomic_DNA"/>
</dbReference>
<dbReference type="Gene3D" id="3.40.50.1820">
    <property type="entry name" value="alpha/beta hydrolase"/>
    <property type="match status" value="1"/>
</dbReference>
<sequence>MSSTHIATVEVDGVRIFYRYAGAENAPTVVLLHGFPSSSHMFRNLIPQLATKYRVIAPDLPGFGFTDVPQTLNYQYTFENLSKTFAAFVDALSLQHFAIYIFDYGAPVALRFALNHPESVAAIITQNGNAYVDGFGASFWAPLEKYWATGNVEDREALRGATTLEITKWQYTDGSPNPEAIPPEAYFLDQALMDRPGNKDIQLDILYDYRTNVPLYPQFQEYFRKSDIPVLAIWGKNDTIFIAPGAEAYQRDVQKFELRWLDAGHFALETNEDEVAKCIDNFLIKHNVF</sequence>
<dbReference type="Pfam" id="PF00561">
    <property type="entry name" value="Abhydrolase_1"/>
    <property type="match status" value="1"/>
</dbReference>
<comment type="caution">
    <text evidence="3">The sequence shown here is derived from an EMBL/GenBank/DDBJ whole genome shotgun (WGS) entry which is preliminary data.</text>
</comment>
<organism evidence="3 4">
    <name type="scientific">Dactylonectria macrodidyma</name>
    <dbReference type="NCBI Taxonomy" id="307937"/>
    <lineage>
        <taxon>Eukaryota</taxon>
        <taxon>Fungi</taxon>
        <taxon>Dikarya</taxon>
        <taxon>Ascomycota</taxon>
        <taxon>Pezizomycotina</taxon>
        <taxon>Sordariomycetes</taxon>
        <taxon>Hypocreomycetidae</taxon>
        <taxon>Hypocreales</taxon>
        <taxon>Nectriaceae</taxon>
        <taxon>Dactylonectria</taxon>
    </lineage>
</organism>
<evidence type="ECO:0000313" key="4">
    <source>
        <dbReference type="Proteomes" id="UP000738349"/>
    </source>
</evidence>
<dbReference type="InterPro" id="IPR029058">
    <property type="entry name" value="AB_hydrolase_fold"/>
</dbReference>
<name>A0A9P9EQC7_9HYPO</name>